<evidence type="ECO:0000313" key="2">
    <source>
        <dbReference type="EMBL" id="MBC5620688.1"/>
    </source>
</evidence>
<feature type="chain" id="PRO_5045085550" description="Lipoprotein" evidence="1">
    <location>
        <begin position="27"/>
        <end position="249"/>
    </location>
</feature>
<dbReference type="EMBL" id="JACOOH010000002">
    <property type="protein sequence ID" value="MBC5620688.1"/>
    <property type="molecule type" value="Genomic_DNA"/>
</dbReference>
<organism evidence="2 3">
    <name type="scientific">Butyricimonas hominis</name>
    <dbReference type="NCBI Taxonomy" id="2763032"/>
    <lineage>
        <taxon>Bacteria</taxon>
        <taxon>Pseudomonadati</taxon>
        <taxon>Bacteroidota</taxon>
        <taxon>Bacteroidia</taxon>
        <taxon>Bacteroidales</taxon>
        <taxon>Odoribacteraceae</taxon>
        <taxon>Butyricimonas</taxon>
    </lineage>
</organism>
<proteinExistence type="predicted"/>
<comment type="caution">
    <text evidence="2">The sequence shown here is derived from an EMBL/GenBank/DDBJ whole genome shotgun (WGS) entry which is preliminary data.</text>
</comment>
<evidence type="ECO:0008006" key="4">
    <source>
        <dbReference type="Google" id="ProtNLM"/>
    </source>
</evidence>
<feature type="signal peptide" evidence="1">
    <location>
        <begin position="1"/>
        <end position="26"/>
    </location>
</feature>
<dbReference type="Proteomes" id="UP000646484">
    <property type="component" value="Unassembled WGS sequence"/>
</dbReference>
<dbReference type="RefSeq" id="WP_186975376.1">
    <property type="nucleotide sequence ID" value="NZ_JACOOH010000002.1"/>
</dbReference>
<reference evidence="2 3" key="1">
    <citation type="submission" date="2020-08" db="EMBL/GenBank/DDBJ databases">
        <title>Genome public.</title>
        <authorList>
            <person name="Liu C."/>
            <person name="Sun Q."/>
        </authorList>
    </citation>
    <scope>NUCLEOTIDE SEQUENCE [LARGE SCALE GENOMIC DNA]</scope>
    <source>
        <strain evidence="2 3">NSJ-56</strain>
    </source>
</reference>
<protein>
    <recommendedName>
        <fullName evidence="4">Lipoprotein</fullName>
    </recommendedName>
</protein>
<name>A0ABR7CYC5_9BACT</name>
<gene>
    <name evidence="2" type="ORF">H8S64_06215</name>
</gene>
<accession>A0ABR7CYC5</accession>
<sequence>MKTFLNLKQCLILFAAVFSLTSCLKSDDPDFQIVAGGYLQQVVNETSNPGQEGEEPTITVSYEFTPYCLVQSSEAMTDCKATGSSGIMSMQQITPYAYQTRSSTSTPDYSKISYSIIASNASGESASTTVSYQSLDKVMESKFESTISFEGGKGLTVEFNKVKNATAYMVLAKKTTSETLYDGATIVAEFTESDLTNTRELTINEATFAKNLEAGSYILETAAVINVSSYGILGIVVYQKGKSTPYTKE</sequence>
<evidence type="ECO:0000313" key="3">
    <source>
        <dbReference type="Proteomes" id="UP000646484"/>
    </source>
</evidence>
<evidence type="ECO:0000256" key="1">
    <source>
        <dbReference type="SAM" id="SignalP"/>
    </source>
</evidence>
<keyword evidence="1" id="KW-0732">Signal</keyword>
<keyword evidence="3" id="KW-1185">Reference proteome</keyword>
<dbReference type="PROSITE" id="PS51257">
    <property type="entry name" value="PROKAR_LIPOPROTEIN"/>
    <property type="match status" value="1"/>
</dbReference>